<comment type="caution">
    <text evidence="3">The sequence shown here is derived from an EMBL/GenBank/DDBJ whole genome shotgun (WGS) entry which is preliminary data.</text>
</comment>
<dbReference type="InterPro" id="IPR007167">
    <property type="entry name" value="Fe-transptr_FeoA-like"/>
</dbReference>
<dbReference type="Proteomes" id="UP000054099">
    <property type="component" value="Unassembled WGS sequence"/>
</dbReference>
<keyword evidence="1" id="KW-0408">Iron</keyword>
<dbReference type="PANTHER" id="PTHR42954:SF1">
    <property type="entry name" value="FERROUS IRON TRANSPORTER FEOA DOMAIN-CONTAINING PROTEIN"/>
    <property type="match status" value="1"/>
</dbReference>
<dbReference type="InterPro" id="IPR008988">
    <property type="entry name" value="Transcriptional_repressor_C"/>
</dbReference>
<dbReference type="RefSeq" id="WP_061967029.1">
    <property type="nucleotide sequence ID" value="NZ_CP126109.1"/>
</dbReference>
<proteinExistence type="predicted"/>
<evidence type="ECO:0000256" key="1">
    <source>
        <dbReference type="ARBA" id="ARBA00023004"/>
    </source>
</evidence>
<protein>
    <submittedName>
        <fullName evidence="3">Iron transporter FeoA</fullName>
    </submittedName>
</protein>
<accession>A0A0V8JAR3</accession>
<dbReference type="InterPro" id="IPR052713">
    <property type="entry name" value="FeoA"/>
</dbReference>
<dbReference type="PANTHER" id="PTHR42954">
    <property type="entry name" value="FE(2+) TRANSPORT PROTEIN A"/>
    <property type="match status" value="1"/>
</dbReference>
<dbReference type="Gene3D" id="2.30.30.90">
    <property type="match status" value="1"/>
</dbReference>
<name>A0A0V8JAR3_9BACL</name>
<sequence length="75" mass="8197">MVLTDIKAGGKAKITNTEHVNVLVRRRLLDLGIMEGTEISIKRILPFGGPFAVEAGGQWVGIRRSEAKLIQVCHS</sequence>
<reference evidence="3 4" key="1">
    <citation type="journal article" date="2014" name="Antonie Van Leeuwenhoek">
        <title>Fictibacillus enclensis sp. nov., isolated from marine sediment.</title>
        <authorList>
            <person name="Dastager S.G."/>
            <person name="Mawlankar R."/>
            <person name="Srinivasan K."/>
            <person name="Tang S.K."/>
            <person name="Lee J.C."/>
            <person name="Ramana V.V."/>
            <person name="Shouche Y.S."/>
        </authorList>
    </citation>
    <scope>NUCLEOTIDE SEQUENCE [LARGE SCALE GENOMIC DNA]</scope>
    <source>
        <strain evidence="3 4">NIO-1003</strain>
    </source>
</reference>
<keyword evidence="4" id="KW-1185">Reference proteome</keyword>
<dbReference type="SMART" id="SM00899">
    <property type="entry name" value="FeoA"/>
    <property type="match status" value="1"/>
</dbReference>
<dbReference type="GO" id="GO:0046914">
    <property type="term" value="F:transition metal ion binding"/>
    <property type="evidence" value="ECO:0007669"/>
    <property type="project" value="InterPro"/>
</dbReference>
<dbReference type="AlphaFoldDB" id="A0A0V8JAR3"/>
<dbReference type="Pfam" id="PF04023">
    <property type="entry name" value="FeoA"/>
    <property type="match status" value="1"/>
</dbReference>
<dbReference type="EMBL" id="LNQN01000001">
    <property type="protein sequence ID" value="KSU84017.1"/>
    <property type="molecule type" value="Genomic_DNA"/>
</dbReference>
<feature type="domain" description="Ferrous iron transporter FeoA-like" evidence="2">
    <location>
        <begin position="1"/>
        <end position="74"/>
    </location>
</feature>
<evidence type="ECO:0000313" key="4">
    <source>
        <dbReference type="Proteomes" id="UP000054099"/>
    </source>
</evidence>
<evidence type="ECO:0000259" key="2">
    <source>
        <dbReference type="SMART" id="SM00899"/>
    </source>
</evidence>
<dbReference type="InterPro" id="IPR038157">
    <property type="entry name" value="FeoA_core_dom"/>
</dbReference>
<organism evidence="3 4">
    <name type="scientific">Fictibacillus enclensis</name>
    <dbReference type="NCBI Taxonomy" id="1017270"/>
    <lineage>
        <taxon>Bacteria</taxon>
        <taxon>Bacillati</taxon>
        <taxon>Bacillota</taxon>
        <taxon>Bacilli</taxon>
        <taxon>Bacillales</taxon>
        <taxon>Fictibacillaceae</taxon>
        <taxon>Fictibacillus</taxon>
    </lineage>
</organism>
<evidence type="ECO:0000313" key="3">
    <source>
        <dbReference type="EMBL" id="KSU84017.1"/>
    </source>
</evidence>
<dbReference type="OrthoDB" id="9811076at2"/>
<gene>
    <name evidence="3" type="ORF">AS030_00120</name>
</gene>
<dbReference type="SUPFAM" id="SSF50037">
    <property type="entry name" value="C-terminal domain of transcriptional repressors"/>
    <property type="match status" value="1"/>
</dbReference>